<dbReference type="EC" id="2.7.11.1" evidence="1"/>
<dbReference type="Pfam" id="PF00069">
    <property type="entry name" value="Pkinase"/>
    <property type="match status" value="1"/>
</dbReference>
<dbReference type="InterPro" id="IPR000719">
    <property type="entry name" value="Prot_kinase_dom"/>
</dbReference>
<keyword evidence="11" id="KW-1185">Reference proteome</keyword>
<dbReference type="InterPro" id="IPR050236">
    <property type="entry name" value="Ser_Thr_kinase_AGC"/>
</dbReference>
<evidence type="ECO:0000313" key="11">
    <source>
        <dbReference type="Proteomes" id="UP001443914"/>
    </source>
</evidence>
<feature type="domain" description="Protein kinase" evidence="9">
    <location>
        <begin position="18"/>
        <end position="142"/>
    </location>
</feature>
<sequence>MYGIFNQVQSIQASIKGYEIMKTISRGACAQTFLVRKRATGDLLAMKVFKKADSIFINGEETTWFTTPNPFMVKFYYSFTCKENVYSLMEYTNKGNLSSMLRSLGRLEEDMARGEIMGSPNLVSSRQLVAPIFCVVRCLIVH</sequence>
<dbReference type="GO" id="GO:0004674">
    <property type="term" value="F:protein serine/threonine kinase activity"/>
    <property type="evidence" value="ECO:0007669"/>
    <property type="project" value="UniProtKB-KW"/>
</dbReference>
<keyword evidence="5" id="KW-0418">Kinase</keyword>
<name>A0AAW1H9N3_SAPOF</name>
<evidence type="ECO:0000256" key="8">
    <source>
        <dbReference type="ARBA" id="ARBA00048679"/>
    </source>
</evidence>
<evidence type="ECO:0000256" key="6">
    <source>
        <dbReference type="ARBA" id="ARBA00022840"/>
    </source>
</evidence>
<dbReference type="GO" id="GO:0035556">
    <property type="term" value="P:intracellular signal transduction"/>
    <property type="evidence" value="ECO:0007669"/>
    <property type="project" value="TreeGrafter"/>
</dbReference>
<evidence type="ECO:0000256" key="4">
    <source>
        <dbReference type="ARBA" id="ARBA00022741"/>
    </source>
</evidence>
<evidence type="ECO:0000313" key="10">
    <source>
        <dbReference type="EMBL" id="KAK9672761.1"/>
    </source>
</evidence>
<evidence type="ECO:0000256" key="3">
    <source>
        <dbReference type="ARBA" id="ARBA00022679"/>
    </source>
</evidence>
<dbReference type="GO" id="GO:0005524">
    <property type="term" value="F:ATP binding"/>
    <property type="evidence" value="ECO:0007669"/>
    <property type="project" value="UniProtKB-KW"/>
</dbReference>
<keyword evidence="3" id="KW-0808">Transferase</keyword>
<evidence type="ECO:0000256" key="1">
    <source>
        <dbReference type="ARBA" id="ARBA00012513"/>
    </source>
</evidence>
<dbReference type="PROSITE" id="PS50011">
    <property type="entry name" value="PROTEIN_KINASE_DOM"/>
    <property type="match status" value="1"/>
</dbReference>
<keyword evidence="2" id="KW-0723">Serine/threonine-protein kinase</keyword>
<dbReference type="SUPFAM" id="SSF56112">
    <property type="entry name" value="Protein kinase-like (PK-like)"/>
    <property type="match status" value="1"/>
</dbReference>
<keyword evidence="4" id="KW-0547">Nucleotide-binding</keyword>
<dbReference type="Proteomes" id="UP001443914">
    <property type="component" value="Unassembled WGS sequence"/>
</dbReference>
<comment type="catalytic activity">
    <reaction evidence="8">
        <text>L-seryl-[protein] + ATP = O-phospho-L-seryl-[protein] + ADP + H(+)</text>
        <dbReference type="Rhea" id="RHEA:17989"/>
        <dbReference type="Rhea" id="RHEA-COMP:9863"/>
        <dbReference type="Rhea" id="RHEA-COMP:11604"/>
        <dbReference type="ChEBI" id="CHEBI:15378"/>
        <dbReference type="ChEBI" id="CHEBI:29999"/>
        <dbReference type="ChEBI" id="CHEBI:30616"/>
        <dbReference type="ChEBI" id="CHEBI:83421"/>
        <dbReference type="ChEBI" id="CHEBI:456216"/>
        <dbReference type="EC" id="2.7.11.1"/>
    </reaction>
</comment>
<dbReference type="AlphaFoldDB" id="A0AAW1H9N3"/>
<comment type="caution">
    <text evidence="10">The sequence shown here is derived from an EMBL/GenBank/DDBJ whole genome shotgun (WGS) entry which is preliminary data.</text>
</comment>
<organism evidence="10 11">
    <name type="scientific">Saponaria officinalis</name>
    <name type="common">Common soapwort</name>
    <name type="synonym">Lychnis saponaria</name>
    <dbReference type="NCBI Taxonomy" id="3572"/>
    <lineage>
        <taxon>Eukaryota</taxon>
        <taxon>Viridiplantae</taxon>
        <taxon>Streptophyta</taxon>
        <taxon>Embryophyta</taxon>
        <taxon>Tracheophyta</taxon>
        <taxon>Spermatophyta</taxon>
        <taxon>Magnoliopsida</taxon>
        <taxon>eudicotyledons</taxon>
        <taxon>Gunneridae</taxon>
        <taxon>Pentapetalae</taxon>
        <taxon>Caryophyllales</taxon>
        <taxon>Caryophyllaceae</taxon>
        <taxon>Caryophylleae</taxon>
        <taxon>Saponaria</taxon>
    </lineage>
</organism>
<gene>
    <name evidence="10" type="ORF">RND81_12G122600</name>
</gene>
<keyword evidence="6" id="KW-0067">ATP-binding</keyword>
<evidence type="ECO:0000256" key="7">
    <source>
        <dbReference type="ARBA" id="ARBA00047899"/>
    </source>
</evidence>
<comment type="catalytic activity">
    <reaction evidence="7">
        <text>L-threonyl-[protein] + ATP = O-phospho-L-threonyl-[protein] + ADP + H(+)</text>
        <dbReference type="Rhea" id="RHEA:46608"/>
        <dbReference type="Rhea" id="RHEA-COMP:11060"/>
        <dbReference type="Rhea" id="RHEA-COMP:11605"/>
        <dbReference type="ChEBI" id="CHEBI:15378"/>
        <dbReference type="ChEBI" id="CHEBI:30013"/>
        <dbReference type="ChEBI" id="CHEBI:30616"/>
        <dbReference type="ChEBI" id="CHEBI:61977"/>
        <dbReference type="ChEBI" id="CHEBI:456216"/>
        <dbReference type="EC" id="2.7.11.1"/>
    </reaction>
</comment>
<dbReference type="PANTHER" id="PTHR24356">
    <property type="entry name" value="SERINE/THREONINE-PROTEIN KINASE"/>
    <property type="match status" value="1"/>
</dbReference>
<dbReference type="EMBL" id="JBDFQZ010000012">
    <property type="protein sequence ID" value="KAK9672761.1"/>
    <property type="molecule type" value="Genomic_DNA"/>
</dbReference>
<dbReference type="PANTHER" id="PTHR24356:SF395">
    <property type="entry name" value="SERINE_THREONINE PROTEIN KINASE IRE-RELATED"/>
    <property type="match status" value="1"/>
</dbReference>
<evidence type="ECO:0000256" key="5">
    <source>
        <dbReference type="ARBA" id="ARBA00022777"/>
    </source>
</evidence>
<proteinExistence type="predicted"/>
<dbReference type="Gene3D" id="3.30.200.20">
    <property type="entry name" value="Phosphorylase Kinase, domain 1"/>
    <property type="match status" value="1"/>
</dbReference>
<dbReference type="InterPro" id="IPR011009">
    <property type="entry name" value="Kinase-like_dom_sf"/>
</dbReference>
<evidence type="ECO:0000259" key="9">
    <source>
        <dbReference type="PROSITE" id="PS50011"/>
    </source>
</evidence>
<reference evidence="10" key="1">
    <citation type="submission" date="2024-03" db="EMBL/GenBank/DDBJ databases">
        <title>WGS assembly of Saponaria officinalis var. Norfolk2.</title>
        <authorList>
            <person name="Jenkins J."/>
            <person name="Shu S."/>
            <person name="Grimwood J."/>
            <person name="Barry K."/>
            <person name="Goodstein D."/>
            <person name="Schmutz J."/>
            <person name="Leebens-Mack J."/>
            <person name="Osbourn A."/>
        </authorList>
    </citation>
    <scope>NUCLEOTIDE SEQUENCE [LARGE SCALE GENOMIC DNA]</scope>
    <source>
        <strain evidence="10">JIC</strain>
    </source>
</reference>
<evidence type="ECO:0000256" key="2">
    <source>
        <dbReference type="ARBA" id="ARBA00022527"/>
    </source>
</evidence>
<protein>
    <recommendedName>
        <fullName evidence="1">non-specific serine/threonine protein kinase</fullName>
        <ecNumber evidence="1">2.7.11.1</ecNumber>
    </recommendedName>
</protein>
<accession>A0AAW1H9N3</accession>